<dbReference type="Proteomes" id="UP000710815">
    <property type="component" value="Unassembled WGS sequence"/>
</dbReference>
<comment type="caution">
    <text evidence="1">The sequence shown here is derived from an EMBL/GenBank/DDBJ whole genome shotgun (WGS) entry which is preliminary data.</text>
</comment>
<name>A0ABS9VSB5_9BIFI</name>
<proteinExistence type="predicted"/>
<accession>A0ABS9VSB5</accession>
<dbReference type="EMBL" id="JAFEJT020000004">
    <property type="protein sequence ID" value="MCH9274974.1"/>
    <property type="molecule type" value="Genomic_DNA"/>
</dbReference>
<organism evidence="1 2">
    <name type="scientific">Bifidobacterium amazonense</name>
    <dbReference type="NCBI Taxonomy" id="2809027"/>
    <lineage>
        <taxon>Bacteria</taxon>
        <taxon>Bacillati</taxon>
        <taxon>Actinomycetota</taxon>
        <taxon>Actinomycetes</taxon>
        <taxon>Bifidobacteriales</taxon>
        <taxon>Bifidobacteriaceae</taxon>
        <taxon>Bifidobacterium</taxon>
    </lineage>
</organism>
<sequence>MARRKNVDLEELCNAAWRDLPVSDRRAARLYMARTYGDLIAPAIDVLDDQPQLSLCQALKVAAQAEPAAPTMPAEPEDGWWDVPPVNLHEEGYRGKWQKLARMLDEQPGRYRDLGLRFDSYAKATQWASNIRTAHSGSWKPAGRYDATARENPQGVFRVFVCRKREADR</sequence>
<gene>
    <name evidence="1" type="ORF">JS533_001550</name>
</gene>
<reference evidence="1 2" key="1">
    <citation type="journal article" date="2021" name="Environ. Microbiol.">
        <title>Genetic insights into the dark matter of the mammalian gut microbiota through targeted genome reconstruction.</title>
        <authorList>
            <person name="Lugli G.A."/>
            <person name="Alessandri G."/>
            <person name="Milani C."/>
            <person name="Viappiani A."/>
            <person name="Fontana F."/>
            <person name="Tarracchini C."/>
            <person name="Mancabelli L."/>
            <person name="Argentini C."/>
            <person name="Ruiz L."/>
            <person name="Margolles A."/>
            <person name="van Sinderen D."/>
            <person name="Turroni F."/>
            <person name="Ventura M."/>
        </authorList>
    </citation>
    <scope>NUCLEOTIDE SEQUENCE [LARGE SCALE GENOMIC DNA]</scope>
    <source>
        <strain evidence="1 2">MA1</strain>
    </source>
</reference>
<reference evidence="1 2" key="2">
    <citation type="journal article" date="2021" name="Syst. Appl. Microbiol.">
        <title>Phylogenetic classification of ten novel species belonging to the genus Bifidobacterium comprising B. phasiani sp. nov., B. pongonis sp. nov., B. saguinibicoloris sp. nov., B. colobi sp. nov., B. simiiventris sp. nov., B. santillanense sp. nov., B. miconis sp. nov., B. amazonense sp. nov., B. pluvialisilvae sp. nov., and B. miconisargentati sp. nov.</title>
        <authorList>
            <person name="Lugli G.A."/>
            <person name="Calvete-Torre I."/>
            <person name="Alessandri G."/>
            <person name="Milani C."/>
            <person name="Turroni F."/>
            <person name="Laiolo P."/>
            <person name="Ossiprandi M.C."/>
            <person name="Margolles A."/>
            <person name="Ruiz L."/>
            <person name="Ventura M."/>
        </authorList>
    </citation>
    <scope>NUCLEOTIDE SEQUENCE [LARGE SCALE GENOMIC DNA]</scope>
    <source>
        <strain evidence="1 2">MA1</strain>
    </source>
</reference>
<dbReference type="RefSeq" id="WP_241512807.1">
    <property type="nucleotide sequence ID" value="NZ_JAFEJT020000004.1"/>
</dbReference>
<protein>
    <submittedName>
        <fullName evidence="1">Uncharacterized protein</fullName>
    </submittedName>
</protein>
<evidence type="ECO:0000313" key="1">
    <source>
        <dbReference type="EMBL" id="MCH9274974.1"/>
    </source>
</evidence>
<keyword evidence="2" id="KW-1185">Reference proteome</keyword>
<evidence type="ECO:0000313" key="2">
    <source>
        <dbReference type="Proteomes" id="UP000710815"/>
    </source>
</evidence>